<protein>
    <submittedName>
        <fullName evidence="4">Arsenate reductase</fullName>
    </submittedName>
</protein>
<dbReference type="InterPro" id="IPR036249">
    <property type="entry name" value="Thioredoxin-like_sf"/>
</dbReference>
<comment type="similarity">
    <text evidence="1 3">Belongs to the ArsC family.</text>
</comment>
<keyword evidence="2" id="KW-0560">Oxidoreductase</keyword>
<gene>
    <name evidence="4" type="primary">yfgD</name>
    <name evidence="4" type="ORF">SAMEA44541418_02456</name>
</gene>
<dbReference type="AlphaFoldDB" id="A0AAX2H1W0"/>
<dbReference type="GO" id="GO:0008794">
    <property type="term" value="F:arsenate reductase (glutaredoxin) activity"/>
    <property type="evidence" value="ECO:0007669"/>
    <property type="project" value="InterPro"/>
</dbReference>
<evidence type="ECO:0000256" key="1">
    <source>
        <dbReference type="ARBA" id="ARBA00007198"/>
    </source>
</evidence>
<dbReference type="Gene3D" id="3.40.30.10">
    <property type="entry name" value="Glutaredoxin"/>
    <property type="match status" value="1"/>
</dbReference>
<dbReference type="Pfam" id="PF03960">
    <property type="entry name" value="ArsC"/>
    <property type="match status" value="1"/>
</dbReference>
<evidence type="ECO:0000313" key="4">
    <source>
        <dbReference type="EMBL" id="SNV17107.1"/>
    </source>
</evidence>
<dbReference type="SUPFAM" id="SSF52833">
    <property type="entry name" value="Thioredoxin-like"/>
    <property type="match status" value="1"/>
</dbReference>
<dbReference type="CDD" id="cd03034">
    <property type="entry name" value="ArsC_ArsC"/>
    <property type="match status" value="1"/>
</dbReference>
<dbReference type="PANTHER" id="PTHR30041:SF4">
    <property type="entry name" value="ARSENATE REDUCTASE"/>
    <property type="match status" value="1"/>
</dbReference>
<evidence type="ECO:0000256" key="3">
    <source>
        <dbReference type="PROSITE-ProRule" id="PRU01282"/>
    </source>
</evidence>
<dbReference type="NCBIfam" id="TIGR00014">
    <property type="entry name" value="arsC"/>
    <property type="match status" value="1"/>
</dbReference>
<dbReference type="EMBL" id="LT906449">
    <property type="protein sequence ID" value="SNV17107.1"/>
    <property type="molecule type" value="Genomic_DNA"/>
</dbReference>
<proteinExistence type="inferred from homology"/>
<evidence type="ECO:0000256" key="2">
    <source>
        <dbReference type="ARBA" id="ARBA00023002"/>
    </source>
</evidence>
<dbReference type="InterPro" id="IPR006659">
    <property type="entry name" value="Arsenate_reductase"/>
</dbReference>
<name>A0AAX2H1W0_9FLAO</name>
<dbReference type="InterPro" id="IPR006660">
    <property type="entry name" value="Arsenate_reductase-like"/>
</dbReference>
<organism evidence="4 5">
    <name type="scientific">Capnocytophaga haemolytica</name>
    <dbReference type="NCBI Taxonomy" id="45243"/>
    <lineage>
        <taxon>Bacteria</taxon>
        <taxon>Pseudomonadati</taxon>
        <taxon>Bacteroidota</taxon>
        <taxon>Flavobacteriia</taxon>
        <taxon>Flavobacteriales</taxon>
        <taxon>Flavobacteriaceae</taxon>
        <taxon>Capnocytophaga</taxon>
    </lineage>
</organism>
<dbReference type="Proteomes" id="UP000215539">
    <property type="component" value="Chromosome 1"/>
</dbReference>
<dbReference type="PROSITE" id="PS51353">
    <property type="entry name" value="ARSC"/>
    <property type="match status" value="1"/>
</dbReference>
<dbReference type="PANTHER" id="PTHR30041">
    <property type="entry name" value="ARSENATE REDUCTASE"/>
    <property type="match status" value="1"/>
</dbReference>
<sequence length="120" mass="13831">MEGEIIKIYHNPKCSKSRCGLAVLKESNKDYEVIDYMKHPLTESALRDIIAKLGIAPMDLVRTKESVWKEQFKEQPLTDDQIIAAMLEYPQLIERPIVVIKDKAIIGRPTERIIEFVTSF</sequence>
<evidence type="ECO:0000313" key="5">
    <source>
        <dbReference type="Proteomes" id="UP000215539"/>
    </source>
</evidence>
<accession>A0AAX2H1W0</accession>
<reference evidence="4 5" key="1">
    <citation type="submission" date="2017-06" db="EMBL/GenBank/DDBJ databases">
        <authorList>
            <consortium name="Pathogen Informatics"/>
        </authorList>
    </citation>
    <scope>NUCLEOTIDE SEQUENCE [LARGE SCALE GENOMIC DNA]</scope>
    <source>
        <strain evidence="4 5">NCTC12947</strain>
    </source>
</reference>